<dbReference type="Proteomes" id="UP000061227">
    <property type="component" value="Unassembled WGS sequence"/>
</dbReference>
<organism evidence="4 5">
    <name type="scientific">Fructobacillus pseudoficulneus</name>
    <dbReference type="NCBI Taxonomy" id="220714"/>
    <lineage>
        <taxon>Bacteria</taxon>
        <taxon>Bacillati</taxon>
        <taxon>Bacillota</taxon>
        <taxon>Bacilli</taxon>
        <taxon>Lactobacillales</taxon>
        <taxon>Lactobacillaceae</taxon>
        <taxon>Fructobacillus</taxon>
    </lineage>
</organism>
<keyword evidence="3" id="KW-0812">Transmembrane</keyword>
<keyword evidence="1" id="KW-0175">Coiled coil</keyword>
<dbReference type="EMBL" id="DF968065">
    <property type="protein sequence ID" value="GAP02910.1"/>
    <property type="molecule type" value="Genomic_DNA"/>
</dbReference>
<feature type="compositionally biased region" description="Low complexity" evidence="2">
    <location>
        <begin position="1264"/>
        <end position="1290"/>
    </location>
</feature>
<feature type="coiled-coil region" evidence="1">
    <location>
        <begin position="1392"/>
        <end position="1419"/>
    </location>
</feature>
<dbReference type="RefSeq" id="WP_059378046.1">
    <property type="nucleotide sequence ID" value="NZ_DF968065.1"/>
</dbReference>
<gene>
    <name evidence="4" type="ORF">FPFC_030900</name>
</gene>
<evidence type="ECO:0000256" key="3">
    <source>
        <dbReference type="SAM" id="Phobius"/>
    </source>
</evidence>
<proteinExistence type="predicted"/>
<feature type="coiled-coil region" evidence="1">
    <location>
        <begin position="2275"/>
        <end position="2302"/>
    </location>
</feature>
<evidence type="ECO:0000313" key="5">
    <source>
        <dbReference type="Proteomes" id="UP000061227"/>
    </source>
</evidence>
<reference evidence="4 5" key="1">
    <citation type="journal article" date="2015" name="BMC Genomics">
        <title>Comparative genomics of Fructobacillus spp. and Leuconostoc spp. reveals niche-specific evolution of Fructobacillus spp.</title>
        <authorList>
            <person name="Endo A."/>
            <person name="Tanizawa Y."/>
            <person name="Tanaka N."/>
            <person name="Maeno S."/>
            <person name="Kumar H."/>
            <person name="Shiwa Y."/>
            <person name="Okada S."/>
            <person name="Yoshikawa H."/>
            <person name="Dicks L."/>
            <person name="Nakagawa J."/>
            <person name="Arita M."/>
        </authorList>
    </citation>
    <scope>NUCLEOTIDE SEQUENCE [LARGE SCALE GENOMIC DNA]</scope>
    <source>
        <strain evidence="4 5">DSM 15468</strain>
    </source>
</reference>
<feature type="transmembrane region" description="Helical" evidence="3">
    <location>
        <begin position="2365"/>
        <end position="2386"/>
    </location>
</feature>
<evidence type="ECO:0000313" key="4">
    <source>
        <dbReference type="EMBL" id="GAP02910.1"/>
    </source>
</evidence>
<accession>A0A3F3H4H1</accession>
<evidence type="ECO:0000256" key="2">
    <source>
        <dbReference type="SAM" id="MobiDB-lite"/>
    </source>
</evidence>
<feature type="region of interest" description="Disordered" evidence="2">
    <location>
        <begin position="2332"/>
        <end position="2362"/>
    </location>
</feature>
<protein>
    <submittedName>
        <fullName evidence="4">Uncharacterized protein</fullName>
    </submittedName>
</protein>
<name>A0A3F3H4H1_9LACO</name>
<feature type="coiled-coil region" evidence="1">
    <location>
        <begin position="1131"/>
        <end position="1190"/>
    </location>
</feature>
<sequence>MGAVQTVRVGDNVNWTQIGLKHFIDQNFYTNIPGQQAQQTFIFGRNLTVNTPANPIDGKDFFLTGNIQTTISFAPGLTMSVEQLNRTPMFNLGANTTIIFDAPKDLHFNMRNKNLYGQFDGDGSFDKTLFNITGSSKVVITQATTKVWDNKTSHNTNEAGVTQTNGGTLTITANGVTSVANKDRNGNVAATDGNKTREIWATNSGEPGTVQVQFVNDQGNPVGDTITLAGPQSQYQIGQKILLKSSDFIDKIPANYLWAVNQSQLPQNWRQLITNDGDPNVDADNAVNGQALYALVPSTNLTNTYTIFVFGKPKTGVSYEYYDADTNTVLAAKGNVAPTTDTANYGHTIDWTSGFYTNDNVPTGYHYDKTAANQPGKQLVDGIDRTVRIYVVGNTQTIQPTYVNIAGQTLSPKNATTITGNTGTQITLPTDVSVDGFILSSITVQGKTYDITEISKQQLSFLANQATSIQYTFATVEQRKSVVQQQFTTAASTAIQTISASPTLSGTDKQSKIQAVIQARQDAITNLTGVSDAAALSKAQSDGVQKIQSVVPATDQAMLTNLTTLNSKTQTATDAINKDKGLTAVQKAAQQSVLKDLSAAALQLVVSTTDQSKITDQLTQYFNQIDKVYQSGVAMAQQADKVDKVTATQIIQKDPTLTAQQKAAMIANLDKVGLQSYSNDMTAETIASVRAANQKALLQDATKSGKTVEQLKADTQQALYDSAKSYQAAVYADTTLSESQKAAKISAINQQLANAFAEVSQVGATVASLTGNDSQADQLANINTAYTQAGKGNFAQAVLNTASAESPSIDGMIDKAIEKAKNKVEIGDGKNTEAIKQVIDANTQNVKNTVRSQLDTQLNSEDVTGATNNAKTVLSTDKNDNSAFQGILNDINLSANTSLTDKSYSDEAVNDWVKSQSDAIDNNSALSLADKIQAKSYINQVATGLQAAHDQKLSKLMANSDVQAKVQAAFTTDIDNFVSQLKTADPNAQNDATQNAIKAQTALQSVQNDIPAALTQQASLLDEAAKTRTAINNSTDLTNAEKQAALNNLVAKEQAAIADVITKGPITAGDQDRLNEQLAKVSFDNVKPNGVKSLAERKSDAVTTLSAAINQIKKTVQANSSLSPNQQSTQLAALENLKQSLTNQINGVAANGSTPAIAGISNAQDLADFVAKQEANLATQQQQFDQAQSVGNAYQKVQKKVTDTTAAITNDKTLTNEQKTAQQQQLNENTSAPLSTLQTASDNLNTALTKQAQAQNDLTRAQASSTNGGDSGSNNNGGSESGENNNSGSTPNGGSGADLPQLNQNVTDAVKAAADAMTAVQTSSTGISASTLAQFVNEAPTANQPANGVLATNVHQSSQNEIAGQKNAALTQVVQQYATTYQAINDDPLLTQDQKQAQINDLKAKMDKVTKDFDDITQDTANYAQVITSAGVSGVNSIATAHVVQSKTIADLKTDAVSAIQNGQLASTTAEINGDDNLTTAESNNQIASLPSVSDLQSYFSGAQDAQQIADIQAAVNQTIASRYVPGATVAARQDAATQALKTQIDAMTTTIQNDPTLPSQGTVSKQSQLDALKQVQVQHSGTGSSGQSGQIAATSDKEKFAALLQSINQDVAKVHPANATKSLADQQTAAKQAISDYAVVVIDKIRVDKGLTTDIQQDQINDIQNGLAAKQAEIDNLSTVTADKINDQLANAKNQIDHQHTSGDIYKARNAATAAIQSHKDKVSQQIDQDQTLTLSQMADQQAQLAKQISTISTDVNQYQTADEIAAYQQRIFAGLDQTHQHGAGLDQDQQDATDRLNKAVAQATTTINGDNRLTDTDRNTQLAGVQTDATQVQQTIANATTAQALVQLDDTSLLNTVQQGYNNAVKSGAVQDLSTQATAAASDLGSTSYNENSNVQLDDTLNSNQKADQQNAIKQALSDGQAAIQAAQKVSAQAVKQAHADAANKILSIHQSDKPLADQRSDSQSEMEKYFQTVTNQINADKTLLPSDRQTQLTLLSYRKGDANQLLKTAQTAQSILDTNVYWQNYLNNAHTVGKDLSVQKQDSAKVLASKADDAVKAVKADTRLNDEQMANQVTDIQNRLAMATDDINQQNDAESIQDRQTVQLGTVYAGYQAGEEMPVQIEKFPASLDEVTQTVLQDVQDDVTLTDQEKAEQKAQIQTKSLDQDLKTQEITKAASATVGQDLAVVRSDWKQNLAALHKSGQPLDQQKQVAKAAIDQAGQQTIVGINANATFTVGQKTELTNFVQDQVSQARAKIDEADNAQGLQDSQPALIAQLQSAYQAQKQQVDQANQEAAAQAAAAASRRAHASLLSSFGIQASADDVTNNQVKTTKNQESAQAKKAHEKALAQANKKAKAKSKDAKIAATTAGVGVVAGGAALAGVAYKRRKR</sequence>
<dbReference type="OrthoDB" id="2176356at2"/>
<keyword evidence="5" id="KW-1185">Reference proteome</keyword>
<feature type="region of interest" description="Disordered" evidence="2">
    <location>
        <begin position="1212"/>
        <end position="1232"/>
    </location>
</feature>
<feature type="region of interest" description="Disordered" evidence="2">
    <location>
        <begin position="1255"/>
        <end position="1301"/>
    </location>
</feature>
<evidence type="ECO:0000256" key="1">
    <source>
        <dbReference type="SAM" id="Coils"/>
    </source>
</evidence>
<keyword evidence="3" id="KW-1133">Transmembrane helix</keyword>
<keyword evidence="3" id="KW-0472">Membrane</keyword>